<feature type="region of interest" description="Disordered" evidence="7">
    <location>
        <begin position="136"/>
        <end position="159"/>
    </location>
</feature>
<dbReference type="OrthoDB" id="9816482at2"/>
<dbReference type="PANTHER" id="PTHR43065">
    <property type="entry name" value="SENSOR HISTIDINE KINASE"/>
    <property type="match status" value="1"/>
</dbReference>
<dbReference type="InterPro" id="IPR036890">
    <property type="entry name" value="HATPase_C_sf"/>
</dbReference>
<dbReference type="GO" id="GO:0005524">
    <property type="term" value="F:ATP binding"/>
    <property type="evidence" value="ECO:0007669"/>
    <property type="project" value="UniProtKB-KW"/>
</dbReference>
<name>A0A3A5KAI8_9HYPH</name>
<evidence type="ECO:0000313" key="10">
    <source>
        <dbReference type="Proteomes" id="UP000272706"/>
    </source>
</evidence>
<dbReference type="PANTHER" id="PTHR43065:SF10">
    <property type="entry name" value="PEROXIDE STRESS-ACTIVATED HISTIDINE KINASE MAK3"/>
    <property type="match status" value="1"/>
</dbReference>
<organism evidence="9 10">
    <name type="scientific">Mesorhizobium waimense</name>
    <dbReference type="NCBI Taxonomy" id="1300307"/>
    <lineage>
        <taxon>Bacteria</taxon>
        <taxon>Pseudomonadati</taxon>
        <taxon>Pseudomonadota</taxon>
        <taxon>Alphaproteobacteria</taxon>
        <taxon>Hyphomicrobiales</taxon>
        <taxon>Phyllobacteriaceae</taxon>
        <taxon>Mesorhizobium</taxon>
    </lineage>
</organism>
<sequence length="861" mass="94694">MDSATDRDAELKVGAHVLVQLGSELVTDVEQAILECVKNAYDADSPGCLVDIDTRETGTTVESGTAAKLRRFDLPSETVTVELLDAAGQPLTSTVNDADAIRRKLNYTGRITIEDKGDGLRPDQLRTSWLVISRSSKRGAPGAQKAKTPKGRTPLGDKGLGRLGSMKLGDILRIETSTSANGPLAVAQFRWADCEAARTVDEIPVYLDELPNPGNFKGTRVSVLGLRDLPEWRRKDRISEITRSLARLISPFEVTSTFPVGIKLDGVDHSLVTVTEDVLKRAIADFQFVWQADPDDPEKRVLVTEARFRKRLFTSTRSTKAAKRTAAVFERDGGAGFANALETYGRLKAYDEKRVDLKGAWFVELKRTFRWSDMQLDSGAAIVDPGPLEGAFYFFHLDDAGDPDEPAAAGIGVDRSLIKGMTGISILRDGFRVRSQGDWLELSSGMTSGSTYGMRVDNTVGYFALTGEHNFNLIEKSDREGFVEDATYRGFMQIARRCKSFANDALEQVRRALDDYYKRQVGPEGSPVAQTVAGSFEVLESGFQSAEDARTEADRMSFELQTEIERLEREASADGSSGGSTARALKLANTAIVAMDTVRKKLSTGTHSGLNLERLKLELEDRDEQAVALFESAAVGLSARGLAHELRTHLTEIRQRTSAIEQATKSGAASVLPHLRAIRSSCTAISSAASLIDPMLPRARAVKETLQLRALVEEYFKTRTSTFERAGIRTIISGTSIVVRANRPRLIQVLDNLVRNSTYWIRRGDITGEVQRPKQISIDLTSFGFVVSDSGPGVDPHYEESLFEIFVTAKPERDAGQGLGLFIVSELLQIDGCDVELLPERNEDGRRYRFAVNLRPLVVRA</sequence>
<dbReference type="EMBL" id="QZWZ01000026">
    <property type="protein sequence ID" value="RJT32598.1"/>
    <property type="molecule type" value="Genomic_DNA"/>
</dbReference>
<evidence type="ECO:0000256" key="1">
    <source>
        <dbReference type="ARBA" id="ARBA00022553"/>
    </source>
</evidence>
<dbReference type="InterPro" id="IPR003594">
    <property type="entry name" value="HATPase_dom"/>
</dbReference>
<evidence type="ECO:0000256" key="6">
    <source>
        <dbReference type="ARBA" id="ARBA00023012"/>
    </source>
</evidence>
<gene>
    <name evidence="9" type="ORF">D3227_26635</name>
</gene>
<reference evidence="9 10" key="1">
    <citation type="submission" date="2018-09" db="EMBL/GenBank/DDBJ databases">
        <title>Mesorhizobium carmichaelinearum sp. nov. isolated from Carmichaelinea spp. root nodules in New Zealand.</title>
        <authorList>
            <person name="De Meyer S.E."/>
        </authorList>
    </citation>
    <scope>NUCLEOTIDE SEQUENCE [LARGE SCALE GENOMIC DNA]</scope>
    <source>
        <strain evidence="9 10">ICMP19557</strain>
    </source>
</reference>
<dbReference type="RefSeq" id="WP_120017248.1">
    <property type="nucleotide sequence ID" value="NZ_QZWZ01000026.1"/>
</dbReference>
<dbReference type="AlphaFoldDB" id="A0A3A5KAI8"/>
<keyword evidence="5" id="KW-0067">ATP-binding</keyword>
<dbReference type="Pfam" id="PF02518">
    <property type="entry name" value="HATPase_c"/>
    <property type="match status" value="1"/>
</dbReference>
<dbReference type="Pfam" id="PF13589">
    <property type="entry name" value="HATPase_c_3"/>
    <property type="match status" value="1"/>
</dbReference>
<keyword evidence="3" id="KW-0547">Nucleotide-binding</keyword>
<keyword evidence="6" id="KW-0902">Two-component regulatory system</keyword>
<keyword evidence="10" id="KW-1185">Reference proteome</keyword>
<dbReference type="GO" id="GO:0000160">
    <property type="term" value="P:phosphorelay signal transduction system"/>
    <property type="evidence" value="ECO:0007669"/>
    <property type="project" value="UniProtKB-KW"/>
</dbReference>
<keyword evidence="4" id="KW-0418">Kinase</keyword>
<keyword evidence="2" id="KW-0808">Transferase</keyword>
<proteinExistence type="predicted"/>
<evidence type="ECO:0000256" key="7">
    <source>
        <dbReference type="SAM" id="MobiDB-lite"/>
    </source>
</evidence>
<dbReference type="GO" id="GO:0016301">
    <property type="term" value="F:kinase activity"/>
    <property type="evidence" value="ECO:0007669"/>
    <property type="project" value="UniProtKB-KW"/>
</dbReference>
<evidence type="ECO:0000256" key="3">
    <source>
        <dbReference type="ARBA" id="ARBA00022741"/>
    </source>
</evidence>
<evidence type="ECO:0000256" key="2">
    <source>
        <dbReference type="ARBA" id="ARBA00022679"/>
    </source>
</evidence>
<protein>
    <recommendedName>
        <fullName evidence="8">Histidine kinase domain-containing protein</fullName>
    </recommendedName>
</protein>
<feature type="domain" description="Histidine kinase" evidence="8">
    <location>
        <begin position="641"/>
        <end position="856"/>
    </location>
</feature>
<dbReference type="Proteomes" id="UP000272706">
    <property type="component" value="Unassembled WGS sequence"/>
</dbReference>
<dbReference type="Gene3D" id="3.30.565.10">
    <property type="entry name" value="Histidine kinase-like ATPase, C-terminal domain"/>
    <property type="match status" value="2"/>
</dbReference>
<dbReference type="SUPFAM" id="SSF55874">
    <property type="entry name" value="ATPase domain of HSP90 chaperone/DNA topoisomerase II/histidine kinase"/>
    <property type="match status" value="2"/>
</dbReference>
<comment type="caution">
    <text evidence="9">The sequence shown here is derived from an EMBL/GenBank/DDBJ whole genome shotgun (WGS) entry which is preliminary data.</text>
</comment>
<evidence type="ECO:0000256" key="4">
    <source>
        <dbReference type="ARBA" id="ARBA00022777"/>
    </source>
</evidence>
<dbReference type="SMART" id="SM00387">
    <property type="entry name" value="HATPase_c"/>
    <property type="match status" value="1"/>
</dbReference>
<accession>A0A3A5KAI8</accession>
<evidence type="ECO:0000313" key="9">
    <source>
        <dbReference type="EMBL" id="RJT32598.1"/>
    </source>
</evidence>
<keyword evidence="1" id="KW-0597">Phosphoprotein</keyword>
<dbReference type="InterPro" id="IPR005467">
    <property type="entry name" value="His_kinase_dom"/>
</dbReference>
<dbReference type="PROSITE" id="PS50109">
    <property type="entry name" value="HIS_KIN"/>
    <property type="match status" value="1"/>
</dbReference>
<evidence type="ECO:0000256" key="5">
    <source>
        <dbReference type="ARBA" id="ARBA00022840"/>
    </source>
</evidence>
<evidence type="ECO:0000259" key="8">
    <source>
        <dbReference type="PROSITE" id="PS50109"/>
    </source>
</evidence>